<proteinExistence type="predicted"/>
<organism evidence="2 3">
    <name type="scientific">Musa troglodytarum</name>
    <name type="common">fe'i banana</name>
    <dbReference type="NCBI Taxonomy" id="320322"/>
    <lineage>
        <taxon>Eukaryota</taxon>
        <taxon>Viridiplantae</taxon>
        <taxon>Streptophyta</taxon>
        <taxon>Embryophyta</taxon>
        <taxon>Tracheophyta</taxon>
        <taxon>Spermatophyta</taxon>
        <taxon>Magnoliopsida</taxon>
        <taxon>Liliopsida</taxon>
        <taxon>Zingiberales</taxon>
        <taxon>Musaceae</taxon>
        <taxon>Musa</taxon>
    </lineage>
</organism>
<evidence type="ECO:0000313" key="3">
    <source>
        <dbReference type="Proteomes" id="UP001055439"/>
    </source>
</evidence>
<feature type="region of interest" description="Disordered" evidence="1">
    <location>
        <begin position="21"/>
        <end position="54"/>
    </location>
</feature>
<keyword evidence="3" id="KW-1185">Reference proteome</keyword>
<dbReference type="Proteomes" id="UP001055439">
    <property type="component" value="Chromosome 4"/>
</dbReference>
<dbReference type="AlphaFoldDB" id="A0A9E7FJB9"/>
<evidence type="ECO:0000256" key="1">
    <source>
        <dbReference type="SAM" id="MobiDB-lite"/>
    </source>
</evidence>
<sequence>MPNHGSLSLSPTLILTPPQKVAVRTNQRPPRETERAANKETSRRRGNVCESSTSTTDGAVTATIYFLATAANVAAPYASGISTGCLPYKKRGLRRVDQPAKSCAIGGGEFFSDAGFEKEGNKRFLRVGIGGLGPGSVDKAVLTEGLRGSQVKIGYTKFQDQER</sequence>
<name>A0A9E7FJB9_9LILI</name>
<accession>A0A9E7FJB9</accession>
<protein>
    <submittedName>
        <fullName evidence="2">Uncharacterized protein</fullName>
    </submittedName>
</protein>
<gene>
    <name evidence="2" type="ORF">MUK42_06493</name>
</gene>
<reference evidence="2" key="1">
    <citation type="submission" date="2022-05" db="EMBL/GenBank/DDBJ databases">
        <title>The Musa troglodytarum L. genome provides insights into the mechanism of non-climacteric behaviour and enrichment of carotenoids.</title>
        <authorList>
            <person name="Wang J."/>
        </authorList>
    </citation>
    <scope>NUCLEOTIDE SEQUENCE</scope>
    <source>
        <tissue evidence="2">Leaf</tissue>
    </source>
</reference>
<dbReference type="EMBL" id="CP097506">
    <property type="protein sequence ID" value="URD97750.1"/>
    <property type="molecule type" value="Genomic_DNA"/>
</dbReference>
<evidence type="ECO:0000313" key="2">
    <source>
        <dbReference type="EMBL" id="URD97750.1"/>
    </source>
</evidence>
<feature type="compositionally biased region" description="Basic and acidic residues" evidence="1">
    <location>
        <begin position="29"/>
        <end position="43"/>
    </location>
</feature>